<evidence type="ECO:0000313" key="4">
    <source>
        <dbReference type="Proteomes" id="UP001501842"/>
    </source>
</evidence>
<dbReference type="EMBL" id="BAAATZ010000037">
    <property type="protein sequence ID" value="GAA2738377.1"/>
    <property type="molecule type" value="Genomic_DNA"/>
</dbReference>
<evidence type="ECO:0000313" key="3">
    <source>
        <dbReference type="EMBL" id="GAA2738377.1"/>
    </source>
</evidence>
<dbReference type="RefSeq" id="WP_344457980.1">
    <property type="nucleotide sequence ID" value="NZ_BAAATZ010000037.1"/>
</dbReference>
<keyword evidence="4" id="KW-1185">Reference proteome</keyword>
<organism evidence="3 4">
    <name type="scientific">Actinocorallia aurantiaca</name>
    <dbReference type="NCBI Taxonomy" id="46204"/>
    <lineage>
        <taxon>Bacteria</taxon>
        <taxon>Bacillati</taxon>
        <taxon>Actinomycetota</taxon>
        <taxon>Actinomycetes</taxon>
        <taxon>Streptosporangiales</taxon>
        <taxon>Thermomonosporaceae</taxon>
        <taxon>Actinocorallia</taxon>
    </lineage>
</organism>
<sequence length="286" mass="32100">MSSRQRGSGRPSRELSTRLPRFNDPIALVGVVFSIGLGIALDVSGAADGVESFLAALSAATLCLVLDVIARAERRFQLRHMLETADWFPEMTRRAAEATARISERYPETPVEAEARRLLREVTEKLEKMADGRLVRPQHDYEHLVSSMRNCHSTVDAVTNIVSRPSWWQDDLARGYRSANREAVNRGVRIRRLFIYDRLTPSLENLLRQQHEEGVVVATVHRRALTSAEHSNYAVFDRTRAWQAEMNAQAEIVGNVFIVDPAAVDALAAAFERCWSMAAVYGPRTA</sequence>
<accession>A0ABN3UV61</accession>
<protein>
    <recommendedName>
        <fullName evidence="2">DUF6879 domain-containing protein</fullName>
    </recommendedName>
</protein>
<feature type="domain" description="DUF6879" evidence="2">
    <location>
        <begin position="173"/>
        <end position="278"/>
    </location>
</feature>
<dbReference type="Proteomes" id="UP001501842">
    <property type="component" value="Unassembled WGS sequence"/>
</dbReference>
<gene>
    <name evidence="3" type="ORF">GCM10010439_72210</name>
</gene>
<evidence type="ECO:0000256" key="1">
    <source>
        <dbReference type="SAM" id="Phobius"/>
    </source>
</evidence>
<feature type="transmembrane region" description="Helical" evidence="1">
    <location>
        <begin position="53"/>
        <end position="72"/>
    </location>
</feature>
<reference evidence="3 4" key="1">
    <citation type="journal article" date="2019" name="Int. J. Syst. Evol. Microbiol.">
        <title>The Global Catalogue of Microorganisms (GCM) 10K type strain sequencing project: providing services to taxonomists for standard genome sequencing and annotation.</title>
        <authorList>
            <consortium name="The Broad Institute Genomics Platform"/>
            <consortium name="The Broad Institute Genome Sequencing Center for Infectious Disease"/>
            <person name="Wu L."/>
            <person name="Ma J."/>
        </authorList>
    </citation>
    <scope>NUCLEOTIDE SEQUENCE [LARGE SCALE GENOMIC DNA]</scope>
    <source>
        <strain evidence="3 4">JCM 8201</strain>
    </source>
</reference>
<dbReference type="Gene3D" id="3.30.870.10">
    <property type="entry name" value="Endonuclease Chain A"/>
    <property type="match status" value="1"/>
</dbReference>
<dbReference type="Pfam" id="PF21806">
    <property type="entry name" value="DUF6879"/>
    <property type="match status" value="1"/>
</dbReference>
<feature type="transmembrane region" description="Helical" evidence="1">
    <location>
        <begin position="21"/>
        <end position="41"/>
    </location>
</feature>
<evidence type="ECO:0000259" key="2">
    <source>
        <dbReference type="Pfam" id="PF21806"/>
    </source>
</evidence>
<proteinExistence type="predicted"/>
<name>A0ABN3UV61_9ACTN</name>
<keyword evidence="1" id="KW-0472">Membrane</keyword>
<comment type="caution">
    <text evidence="3">The sequence shown here is derived from an EMBL/GenBank/DDBJ whole genome shotgun (WGS) entry which is preliminary data.</text>
</comment>
<keyword evidence="1" id="KW-0812">Transmembrane</keyword>
<keyword evidence="1" id="KW-1133">Transmembrane helix</keyword>
<dbReference type="InterPro" id="IPR049244">
    <property type="entry name" value="DUF6879"/>
</dbReference>